<evidence type="ECO:0000313" key="11">
    <source>
        <dbReference type="EMBL" id="PPQ70986.1"/>
    </source>
</evidence>
<dbReference type="PROSITE" id="PS00572">
    <property type="entry name" value="GLYCOSYL_HYDROL_F1_1"/>
    <property type="match status" value="1"/>
</dbReference>
<feature type="transmembrane region" description="Helical" evidence="9">
    <location>
        <begin position="527"/>
        <end position="555"/>
    </location>
</feature>
<sequence>MSTNTKLPSGFFFGFATAAYQIEGSPTALGKTPSIWDTFTHERAPNGKHHIKDGSSGDVSTDSFNRWAQDIALLKSYGANSYRFSLAWTRVVDFRPNAQKTLYHWDLPQALQDRYGGWLDRRIVDDFVHYARICFEAFGDLVAHWITLNEPWCVATHGYAHGISAPGRSSDREKSTEGNTSTEPWIVGHNLILSHAYAVQLYKQQFAASQGGSIGITLNSGWYIPWDESPDCVEAAKRALDTCLGWFADPIYKGYYPSRMKAMLGDRLPEFSPDDVEVVKGSSDFFGLNAYSASLCQLGGDDETNGKVKMGYVRPDGTELGNQASVPWIQDYPEGFRSLLTFVWKTYGKPIYITENGFAAKSDALPLEQALHDTDRINYFRGYTRALTEAVLEDGADIRSYLAWSLIDNFEWADGYTTRFGVTYVDYETQKRYPKDSANFISQVRFFFSMNSSIHTSDIAALVASYFNWALMGVFGLQVFTHTSTSKSLPAIGVWNGIGAICDITIALSMPYYLMRHGTGFRSTHIMIVKLVGLIIETGILTAIVAILHLCLYFAGLPEFLVPGIIVSKLRHDLAAENTDLNLSSPGSGMHVETARARGMRRNTGGNIVMGKRTMLIRMEDYPRDPEPIHFRPSVEDEKRIQESKVAAERLFDGSAESPRGRAESRTSTEISDPIFRAV</sequence>
<evidence type="ECO:0000259" key="10">
    <source>
        <dbReference type="Pfam" id="PF20152"/>
    </source>
</evidence>
<evidence type="ECO:0000256" key="9">
    <source>
        <dbReference type="SAM" id="Phobius"/>
    </source>
</evidence>
<dbReference type="EC" id="3.2.1.21" evidence="2"/>
<dbReference type="InterPro" id="IPR018120">
    <property type="entry name" value="Glyco_hydro_1_AS"/>
</dbReference>
<proteinExistence type="inferred from homology"/>
<dbReference type="Pfam" id="PF20152">
    <property type="entry name" value="DUF6534"/>
    <property type="match status" value="1"/>
</dbReference>
<dbReference type="PANTHER" id="PTHR10353:SF36">
    <property type="entry name" value="LP05116P"/>
    <property type="match status" value="1"/>
</dbReference>
<reference evidence="11 12" key="1">
    <citation type="journal article" date="2018" name="Evol. Lett.">
        <title>Horizontal gene cluster transfer increased hallucinogenic mushroom diversity.</title>
        <authorList>
            <person name="Reynolds H.T."/>
            <person name="Vijayakumar V."/>
            <person name="Gluck-Thaler E."/>
            <person name="Korotkin H.B."/>
            <person name="Matheny P.B."/>
            <person name="Slot J.C."/>
        </authorList>
    </citation>
    <scope>NUCLEOTIDE SEQUENCE [LARGE SCALE GENOMIC DNA]</scope>
    <source>
        <strain evidence="11 12">2629</strain>
    </source>
</reference>
<evidence type="ECO:0000256" key="4">
    <source>
        <dbReference type="ARBA" id="ARBA00023295"/>
    </source>
</evidence>
<evidence type="ECO:0000313" key="12">
    <source>
        <dbReference type="Proteomes" id="UP000284842"/>
    </source>
</evidence>
<keyword evidence="9" id="KW-0472">Membrane</keyword>
<evidence type="ECO:0000256" key="7">
    <source>
        <dbReference type="RuleBase" id="RU004468"/>
    </source>
</evidence>
<dbReference type="InParanoid" id="A0A409VXK7"/>
<dbReference type="Gene3D" id="3.20.20.80">
    <property type="entry name" value="Glycosidases"/>
    <property type="match status" value="1"/>
</dbReference>
<keyword evidence="12" id="KW-1185">Reference proteome</keyword>
<gene>
    <name evidence="11" type="ORF">CVT24_009941</name>
</gene>
<dbReference type="OrthoDB" id="65569at2759"/>
<dbReference type="AlphaFoldDB" id="A0A409VXK7"/>
<feature type="domain" description="DUF6534" evidence="10">
    <location>
        <begin position="500"/>
        <end position="555"/>
    </location>
</feature>
<dbReference type="InterPro" id="IPR001360">
    <property type="entry name" value="Glyco_hydro_1"/>
</dbReference>
<keyword evidence="4 7" id="KW-0326">Glycosidase</keyword>
<evidence type="ECO:0000256" key="1">
    <source>
        <dbReference type="ARBA" id="ARBA00010838"/>
    </source>
</evidence>
<comment type="caution">
    <text evidence="11">The sequence shown here is derived from an EMBL/GenBank/DDBJ whole genome shotgun (WGS) entry which is preliminary data.</text>
</comment>
<dbReference type="PRINTS" id="PR00131">
    <property type="entry name" value="GLHYDRLASE1"/>
</dbReference>
<accession>A0A409VXK7</accession>
<comment type="similarity">
    <text evidence="1 6">Belongs to the glycosyl hydrolase 1 family.</text>
</comment>
<dbReference type="InterPro" id="IPR045339">
    <property type="entry name" value="DUF6534"/>
</dbReference>
<evidence type="ECO:0000256" key="2">
    <source>
        <dbReference type="ARBA" id="ARBA00012744"/>
    </source>
</evidence>
<dbReference type="GO" id="GO:0005975">
    <property type="term" value="P:carbohydrate metabolic process"/>
    <property type="evidence" value="ECO:0007669"/>
    <property type="project" value="InterPro"/>
</dbReference>
<dbReference type="Proteomes" id="UP000284842">
    <property type="component" value="Unassembled WGS sequence"/>
</dbReference>
<feature type="transmembrane region" description="Helical" evidence="9">
    <location>
        <begin position="459"/>
        <end position="480"/>
    </location>
</feature>
<dbReference type="InterPro" id="IPR033132">
    <property type="entry name" value="GH_1_N_CS"/>
</dbReference>
<keyword evidence="3 7" id="KW-0378">Hydrolase</keyword>
<protein>
    <recommendedName>
        <fullName evidence="2">beta-glucosidase</fullName>
        <ecNumber evidence="2">3.2.1.21</ecNumber>
    </recommendedName>
</protein>
<dbReference type="GO" id="GO:0008422">
    <property type="term" value="F:beta-glucosidase activity"/>
    <property type="evidence" value="ECO:0007669"/>
    <property type="project" value="TreeGrafter"/>
</dbReference>
<evidence type="ECO:0000256" key="6">
    <source>
        <dbReference type="RuleBase" id="RU003690"/>
    </source>
</evidence>
<dbReference type="STRING" id="181874.A0A409VXK7"/>
<keyword evidence="9" id="KW-0812">Transmembrane</keyword>
<dbReference type="PROSITE" id="PS00653">
    <property type="entry name" value="GLYCOSYL_HYDROL_F1_2"/>
    <property type="match status" value="1"/>
</dbReference>
<evidence type="ECO:0000256" key="8">
    <source>
        <dbReference type="SAM" id="MobiDB-lite"/>
    </source>
</evidence>
<dbReference type="InterPro" id="IPR017853">
    <property type="entry name" value="GH"/>
</dbReference>
<feature type="transmembrane region" description="Helical" evidence="9">
    <location>
        <begin position="492"/>
        <end position="515"/>
    </location>
</feature>
<feature type="region of interest" description="Disordered" evidence="8">
    <location>
        <begin position="648"/>
        <end position="679"/>
    </location>
</feature>
<evidence type="ECO:0000256" key="3">
    <source>
        <dbReference type="ARBA" id="ARBA00022801"/>
    </source>
</evidence>
<keyword evidence="9" id="KW-1133">Transmembrane helix</keyword>
<organism evidence="11 12">
    <name type="scientific">Panaeolus cyanescens</name>
    <dbReference type="NCBI Taxonomy" id="181874"/>
    <lineage>
        <taxon>Eukaryota</taxon>
        <taxon>Fungi</taxon>
        <taxon>Dikarya</taxon>
        <taxon>Basidiomycota</taxon>
        <taxon>Agaricomycotina</taxon>
        <taxon>Agaricomycetes</taxon>
        <taxon>Agaricomycetidae</taxon>
        <taxon>Agaricales</taxon>
        <taxon>Agaricineae</taxon>
        <taxon>Galeropsidaceae</taxon>
        <taxon>Panaeolus</taxon>
    </lineage>
</organism>
<dbReference type="Pfam" id="PF00232">
    <property type="entry name" value="Glyco_hydro_1"/>
    <property type="match status" value="2"/>
</dbReference>
<dbReference type="EMBL" id="NHTK01005932">
    <property type="protein sequence ID" value="PPQ70986.1"/>
    <property type="molecule type" value="Genomic_DNA"/>
</dbReference>
<feature type="active site" description="Nucleophile" evidence="5">
    <location>
        <position position="355"/>
    </location>
</feature>
<name>A0A409VXK7_9AGAR</name>
<evidence type="ECO:0000256" key="5">
    <source>
        <dbReference type="PROSITE-ProRule" id="PRU10055"/>
    </source>
</evidence>
<dbReference type="SUPFAM" id="SSF51445">
    <property type="entry name" value="(Trans)glycosidases"/>
    <property type="match status" value="1"/>
</dbReference>
<dbReference type="PANTHER" id="PTHR10353">
    <property type="entry name" value="GLYCOSYL HYDROLASE"/>
    <property type="match status" value="1"/>
</dbReference>